<protein>
    <submittedName>
        <fullName evidence="1">Uncharacterized protein</fullName>
    </submittedName>
</protein>
<proteinExistence type="predicted"/>
<evidence type="ECO:0000313" key="2">
    <source>
        <dbReference type="Proteomes" id="UP000050898"/>
    </source>
</evidence>
<evidence type="ECO:0000313" key="1">
    <source>
        <dbReference type="EMBL" id="KRN09354.1"/>
    </source>
</evidence>
<organism evidence="1 2">
    <name type="scientific">Liquorilactobacillus mali KCTC 3596 = DSM 20444</name>
    <dbReference type="NCBI Taxonomy" id="1046596"/>
    <lineage>
        <taxon>Bacteria</taxon>
        <taxon>Bacillati</taxon>
        <taxon>Bacillota</taxon>
        <taxon>Bacilli</taxon>
        <taxon>Lactobacillales</taxon>
        <taxon>Lactobacillaceae</taxon>
        <taxon>Liquorilactobacillus</taxon>
    </lineage>
</organism>
<dbReference type="AlphaFoldDB" id="A0A0R2E9V1"/>
<comment type="caution">
    <text evidence="1">The sequence shown here is derived from an EMBL/GenBank/DDBJ whole genome shotgun (WGS) entry which is preliminary data.</text>
</comment>
<name>A0A0R2E9V1_9LACO</name>
<sequence>MCQWCLIAAESHLSYKGTNIKRVGLADVLNAGAQADIGEPNTDYDSRILISVNNLRGSSKMRDYVDKELAKSNIEFEWW</sequence>
<dbReference type="EMBL" id="AYYH01000027">
    <property type="protein sequence ID" value="KRN09354.1"/>
    <property type="molecule type" value="Genomic_DNA"/>
</dbReference>
<dbReference type="PATRIC" id="fig|1046596.6.peg.1157"/>
<accession>A0A0R2E9V1</accession>
<dbReference type="Proteomes" id="UP000050898">
    <property type="component" value="Unassembled WGS sequence"/>
</dbReference>
<reference evidence="1 2" key="1">
    <citation type="journal article" date="2015" name="Genome Announc.">
        <title>Expanding the biotechnology potential of lactobacilli through comparative genomics of 213 strains and associated genera.</title>
        <authorList>
            <person name="Sun Z."/>
            <person name="Harris H.M."/>
            <person name="McCann A."/>
            <person name="Guo C."/>
            <person name="Argimon S."/>
            <person name="Zhang W."/>
            <person name="Yang X."/>
            <person name="Jeffery I.B."/>
            <person name="Cooney J.C."/>
            <person name="Kagawa T.F."/>
            <person name="Liu W."/>
            <person name="Song Y."/>
            <person name="Salvetti E."/>
            <person name="Wrobel A."/>
            <person name="Rasinkangas P."/>
            <person name="Parkhill J."/>
            <person name="Rea M.C."/>
            <person name="O'Sullivan O."/>
            <person name="Ritari J."/>
            <person name="Douillard F.P."/>
            <person name="Paul Ross R."/>
            <person name="Yang R."/>
            <person name="Briner A.E."/>
            <person name="Felis G.E."/>
            <person name="de Vos W.M."/>
            <person name="Barrangou R."/>
            <person name="Klaenhammer T.R."/>
            <person name="Caufield P.W."/>
            <person name="Cui Y."/>
            <person name="Zhang H."/>
            <person name="O'Toole P.W."/>
        </authorList>
    </citation>
    <scope>NUCLEOTIDE SEQUENCE [LARGE SCALE GENOMIC DNA]</scope>
    <source>
        <strain evidence="1 2">DSM 20444</strain>
    </source>
</reference>
<keyword evidence="2" id="KW-1185">Reference proteome</keyword>
<gene>
    <name evidence="1" type="ORF">FD00_GL001077</name>
</gene>